<evidence type="ECO:0000313" key="2">
    <source>
        <dbReference type="Proteomes" id="UP000238739"/>
    </source>
</evidence>
<dbReference type="EMBL" id="OGVC01000046">
    <property type="protein sequence ID" value="SPC39782.1"/>
    <property type="molecule type" value="Genomic_DNA"/>
</dbReference>
<gene>
    <name evidence="1" type="ORF">LFUMFP_500018</name>
</gene>
<comment type="caution">
    <text evidence="1">The sequence shown here is derived from an EMBL/GenBank/DDBJ whole genome shotgun (WGS) entry which is preliminary data.</text>
</comment>
<accession>A0A2N9DY26</accession>
<evidence type="ECO:0000313" key="1">
    <source>
        <dbReference type="EMBL" id="SPC39782.1"/>
    </source>
</evidence>
<organism evidence="1 2">
    <name type="scientific">Latilactobacillus fuchuensis</name>
    <dbReference type="NCBI Taxonomy" id="164393"/>
    <lineage>
        <taxon>Bacteria</taxon>
        <taxon>Bacillati</taxon>
        <taxon>Bacillota</taxon>
        <taxon>Bacilli</taxon>
        <taxon>Lactobacillales</taxon>
        <taxon>Lactobacillaceae</taxon>
        <taxon>Latilactobacillus</taxon>
    </lineage>
</organism>
<reference evidence="1" key="1">
    <citation type="submission" date="2018-01" db="EMBL/GenBank/DDBJ databases">
        <authorList>
            <person name="Chaillou S."/>
        </authorList>
    </citation>
    <scope>NUCLEOTIDE SEQUENCE [LARGE SCALE GENOMIC DNA]</scope>
    <source>
        <strain evidence="1">MFPC41A2801</strain>
    </source>
</reference>
<sequence length="52" mass="5834">MLVPLKQPLTLVLPQLKTLAKLFLAMLSLAHTLMLKKSCLTTNKQQNLSMIN</sequence>
<protein>
    <submittedName>
        <fullName evidence="1">Uncharacterized protein</fullName>
    </submittedName>
</protein>
<keyword evidence="2" id="KW-1185">Reference proteome</keyword>
<name>A0A2N9DY26_9LACO</name>
<dbReference type="AlphaFoldDB" id="A0A2N9DY26"/>
<proteinExistence type="predicted"/>
<dbReference type="Proteomes" id="UP000238739">
    <property type="component" value="Unassembled WGS sequence"/>
</dbReference>